<dbReference type="Proteomes" id="UP000053051">
    <property type="component" value="Unassembled WGS sequence"/>
</dbReference>
<dbReference type="AlphaFoldDB" id="M1X2N4"/>
<proteinExistence type="predicted"/>
<keyword evidence="2" id="KW-1185">Reference proteome</keyword>
<dbReference type="EMBL" id="CAIY01000036">
    <property type="protein sequence ID" value="CCH67130.1"/>
    <property type="molecule type" value="Genomic_DNA"/>
</dbReference>
<dbReference type="STRING" id="1165094.RINTHH_9750"/>
<organism evidence="1 2">
    <name type="scientific">Richelia intracellularis HH01</name>
    <dbReference type="NCBI Taxonomy" id="1165094"/>
    <lineage>
        <taxon>Bacteria</taxon>
        <taxon>Bacillati</taxon>
        <taxon>Cyanobacteriota</taxon>
        <taxon>Cyanophyceae</taxon>
        <taxon>Nostocales</taxon>
        <taxon>Nostocaceae</taxon>
        <taxon>Richelia</taxon>
    </lineage>
</organism>
<dbReference type="OrthoDB" id="9808669at2"/>
<evidence type="ECO:0000313" key="2">
    <source>
        <dbReference type="Proteomes" id="UP000053051"/>
    </source>
</evidence>
<name>M1X2N4_9NOST</name>
<gene>
    <name evidence="1" type="ORF">RINTHH_9750</name>
</gene>
<dbReference type="RefSeq" id="WP_008233309.1">
    <property type="nucleotide sequence ID" value="NZ_CAIY01000036.1"/>
</dbReference>
<comment type="caution">
    <text evidence="1">The sequence shown here is derived from an EMBL/GenBank/DDBJ whole genome shotgun (WGS) entry which is preliminary data.</text>
</comment>
<sequence>MTEVLVTGIVLVSSLGHSLDDTWQKLITGFSDIQVHQIFPELPPLPVGLY</sequence>
<reference evidence="1 2" key="1">
    <citation type="submission" date="2012-05" db="EMBL/GenBank/DDBJ databases">
        <authorList>
            <person name="Hilton J."/>
        </authorList>
    </citation>
    <scope>NUCLEOTIDE SEQUENCE [LARGE SCALE GENOMIC DNA]</scope>
    <source>
        <strain evidence="1 2">HH01</strain>
    </source>
</reference>
<accession>M1X2N4</accession>
<protein>
    <submittedName>
        <fullName evidence="1">Uncharacterized protein</fullName>
    </submittedName>
</protein>
<evidence type="ECO:0000313" key="1">
    <source>
        <dbReference type="EMBL" id="CCH67130.1"/>
    </source>
</evidence>
<reference evidence="2" key="2">
    <citation type="submission" date="2016-01" db="EMBL/GenBank/DDBJ databases">
        <title>Diatom-associated endosymboitic cyanobacterium lacks core nitrogen metabolism enzymes.</title>
        <authorList>
            <person name="Hilton J.A."/>
            <person name="Foster R.A."/>
            <person name="Tripp H.J."/>
            <person name="Carter B.J."/>
            <person name="Zehr J.P."/>
            <person name="Villareal T.A."/>
        </authorList>
    </citation>
    <scope>NUCLEOTIDE SEQUENCE [LARGE SCALE GENOMIC DNA]</scope>
    <source>
        <strain evidence="2">HH01</strain>
    </source>
</reference>